<dbReference type="GO" id="GO:0046982">
    <property type="term" value="F:protein heterodimerization activity"/>
    <property type="evidence" value="ECO:0007669"/>
    <property type="project" value="InterPro"/>
</dbReference>
<evidence type="ECO:0000313" key="6">
    <source>
        <dbReference type="Proteomes" id="UP000178912"/>
    </source>
</evidence>
<dbReference type="GO" id="GO:0008623">
    <property type="term" value="C:CHRAC"/>
    <property type="evidence" value="ECO:0007669"/>
    <property type="project" value="TreeGrafter"/>
</dbReference>
<organism evidence="5 6">
    <name type="scientific">Rhynchosporium agropyri</name>
    <dbReference type="NCBI Taxonomy" id="914238"/>
    <lineage>
        <taxon>Eukaryota</taxon>
        <taxon>Fungi</taxon>
        <taxon>Dikarya</taxon>
        <taxon>Ascomycota</taxon>
        <taxon>Pezizomycotina</taxon>
        <taxon>Leotiomycetes</taxon>
        <taxon>Helotiales</taxon>
        <taxon>Ploettnerulaceae</taxon>
        <taxon>Rhynchosporium</taxon>
    </lineage>
</organism>
<dbReference type="AlphaFoldDB" id="A0A1E1JTE8"/>
<dbReference type="Proteomes" id="UP000178912">
    <property type="component" value="Unassembled WGS sequence"/>
</dbReference>
<evidence type="ECO:0000256" key="2">
    <source>
        <dbReference type="ARBA" id="ARBA00023242"/>
    </source>
</evidence>
<proteinExistence type="predicted"/>
<feature type="compositionally biased region" description="Acidic residues" evidence="3">
    <location>
        <begin position="172"/>
        <end position="184"/>
    </location>
</feature>
<feature type="region of interest" description="Disordered" evidence="3">
    <location>
        <begin position="128"/>
        <end position="216"/>
    </location>
</feature>
<dbReference type="CDD" id="cd23645">
    <property type="entry name" value="HFD_Dpb3-like"/>
    <property type="match status" value="1"/>
</dbReference>
<name>A0A1E1JTE8_9HELO</name>
<feature type="domain" description="Transcription factor CBF/NF-Y/archaeal histone" evidence="4">
    <location>
        <begin position="36"/>
        <end position="100"/>
    </location>
</feature>
<evidence type="ECO:0000259" key="4">
    <source>
        <dbReference type="Pfam" id="PF00808"/>
    </source>
</evidence>
<accession>A0A1E1JTE8</accession>
<comment type="subcellular location">
    <subcellularLocation>
        <location evidence="1">Nucleus</location>
    </subcellularLocation>
</comment>
<reference evidence="6" key="1">
    <citation type="submission" date="2016-03" db="EMBL/GenBank/DDBJ databases">
        <authorList>
            <person name="Guldener U."/>
        </authorList>
    </citation>
    <scope>NUCLEOTIDE SEQUENCE [LARGE SCALE GENOMIC DNA]</scope>
    <source>
        <strain evidence="6">04CH-RAC-A.6.1</strain>
    </source>
</reference>
<feature type="compositionally biased region" description="Polar residues" evidence="3">
    <location>
        <begin position="198"/>
        <end position="207"/>
    </location>
</feature>
<dbReference type="EMBL" id="FJUX01000002">
    <property type="protein sequence ID" value="CZS89147.1"/>
    <property type="molecule type" value="Genomic_DNA"/>
</dbReference>
<sequence>MPYNTAPIPPRKEATGTTQLPRKVPRSSHHGTCSYLPVSRVKKMIQVDGDIHACSNSASFIITVATEMFIQYLAEQAHNVVRSEKKPRRNIQYRDLANAVAHHDNLEFLVDIVPKTMPYKEAKKLASGAAANKKNGESSAEAGQTTLDGSGMKNTLNGTNGVEGLINTDDTTLNDDEEDEDEDPNAQLEKESRRVRLSTGSTISEGQNGDRDVEMI</sequence>
<evidence type="ECO:0000256" key="3">
    <source>
        <dbReference type="SAM" id="MobiDB-lite"/>
    </source>
</evidence>
<dbReference type="Pfam" id="PF00808">
    <property type="entry name" value="CBFD_NFYB_HMF"/>
    <property type="match status" value="1"/>
</dbReference>
<dbReference type="PANTHER" id="PTHR10252:SF54">
    <property type="entry name" value="CHROMATIN ACCESSIBILITY COMPLEX PROTEIN 1"/>
    <property type="match status" value="1"/>
</dbReference>
<evidence type="ECO:0000256" key="1">
    <source>
        <dbReference type="ARBA" id="ARBA00004123"/>
    </source>
</evidence>
<dbReference type="Gene3D" id="1.10.20.10">
    <property type="entry name" value="Histone, subunit A"/>
    <property type="match status" value="1"/>
</dbReference>
<gene>
    <name evidence="5" type="ORF">RAG0_00586</name>
</gene>
<dbReference type="InterPro" id="IPR050568">
    <property type="entry name" value="Transcr_DNA_Rep_Reg"/>
</dbReference>
<dbReference type="GO" id="GO:0006261">
    <property type="term" value="P:DNA-templated DNA replication"/>
    <property type="evidence" value="ECO:0007669"/>
    <property type="project" value="TreeGrafter"/>
</dbReference>
<feature type="compositionally biased region" description="Polar residues" evidence="3">
    <location>
        <begin position="137"/>
        <end position="160"/>
    </location>
</feature>
<keyword evidence="6" id="KW-1185">Reference proteome</keyword>
<protein>
    <submittedName>
        <fullName evidence="5">Related to histone-like transcription factor</fullName>
    </submittedName>
</protein>
<dbReference type="InterPro" id="IPR009072">
    <property type="entry name" value="Histone-fold"/>
</dbReference>
<dbReference type="OrthoDB" id="636685at2759"/>
<dbReference type="PANTHER" id="PTHR10252">
    <property type="entry name" value="HISTONE-LIKE TRANSCRIPTION FACTOR CCAAT-RELATED"/>
    <property type="match status" value="1"/>
</dbReference>
<evidence type="ECO:0000313" key="5">
    <source>
        <dbReference type="EMBL" id="CZS89147.1"/>
    </source>
</evidence>
<keyword evidence="2" id="KW-0539">Nucleus</keyword>
<feature type="region of interest" description="Disordered" evidence="3">
    <location>
        <begin position="1"/>
        <end position="31"/>
    </location>
</feature>
<dbReference type="InterPro" id="IPR003958">
    <property type="entry name" value="CBFA_NFYB_domain"/>
</dbReference>
<dbReference type="SUPFAM" id="SSF47113">
    <property type="entry name" value="Histone-fold"/>
    <property type="match status" value="1"/>
</dbReference>